<evidence type="ECO:0000313" key="2">
    <source>
        <dbReference type="Proteomes" id="UP000789423"/>
    </source>
</evidence>
<dbReference type="RefSeq" id="WP_230574338.1">
    <property type="nucleotide sequence ID" value="NZ_CAKJTI010000004.1"/>
</dbReference>
<name>A0ABM8Y8R5_9BACI</name>
<dbReference type="CDD" id="cd19958">
    <property type="entry name" value="pyocin_knob"/>
    <property type="match status" value="1"/>
</dbReference>
<proteinExistence type="predicted"/>
<dbReference type="EMBL" id="CAKJTI010000004">
    <property type="protein sequence ID" value="CAG9612135.1"/>
    <property type="molecule type" value="Genomic_DNA"/>
</dbReference>
<reference evidence="1 2" key="1">
    <citation type="submission" date="2021-10" db="EMBL/GenBank/DDBJ databases">
        <authorList>
            <person name="Criscuolo A."/>
        </authorList>
    </citation>
    <scope>NUCLEOTIDE SEQUENCE [LARGE SCALE GENOMIC DNA]</scope>
    <source>
        <strain evidence="2">CIP 111899</strain>
    </source>
</reference>
<accession>A0ABM8Y8R5</accession>
<comment type="caution">
    <text evidence="1">The sequence shown here is derived from an EMBL/GenBank/DDBJ whole genome shotgun (WGS) entry which is preliminary data.</text>
</comment>
<keyword evidence="2" id="KW-1185">Reference proteome</keyword>
<evidence type="ECO:0000313" key="1">
    <source>
        <dbReference type="EMBL" id="CAG9612135.1"/>
    </source>
</evidence>
<gene>
    <name evidence="1" type="ORF">BACCIP111899_01307</name>
</gene>
<sequence length="340" mass="37354">MKTYALNRVYIDYGVELAKQKIDEAIANNGWVIFGMHCHYPDFHSNVVKQIVEYARLNGVEIVSVTEGLNSMGNIVEIGDSYSLVKNNTYIVDCDGVSHGVDSPHMVYRSGITNNSIPSDFPIGKPTMTMIGTTNTAGFPKGTGGVVLAHVYGADVSFPWIYQEWYSIATDFKYIRYWDRTTTAWTSWKIVQANYLLGTNEMTPSTPLTDLDIGTNITSFNNSNAVGLPSSIGGVLQTFNAGVNGWGYQLFKQYNTSKLFLRQSNTDGSWEAWIEIATDNPCKIGSTNQYTNNSLIADFPANSITTILINTSGATGFPNNTAGTLTTYRLNDARGKISVV</sequence>
<dbReference type="Proteomes" id="UP000789423">
    <property type="component" value="Unassembled WGS sequence"/>
</dbReference>
<organism evidence="1 2">
    <name type="scientific">Bacillus rhizoplanae</name>
    <dbReference type="NCBI Taxonomy" id="2880966"/>
    <lineage>
        <taxon>Bacteria</taxon>
        <taxon>Bacillati</taxon>
        <taxon>Bacillota</taxon>
        <taxon>Bacilli</taxon>
        <taxon>Bacillales</taxon>
        <taxon>Bacillaceae</taxon>
        <taxon>Bacillus</taxon>
    </lineage>
</organism>
<protein>
    <submittedName>
        <fullName evidence="1">Uncharacterized protein</fullName>
    </submittedName>
</protein>